<dbReference type="GO" id="GO:0006270">
    <property type="term" value="P:DNA replication initiation"/>
    <property type="evidence" value="ECO:0007669"/>
    <property type="project" value="TreeGrafter"/>
</dbReference>
<gene>
    <name evidence="2" type="ORF">NCTC10684_04101</name>
</gene>
<dbReference type="Gene3D" id="1.10.8.60">
    <property type="match status" value="1"/>
</dbReference>
<dbReference type="SUPFAM" id="SSF52540">
    <property type="entry name" value="P-loop containing nucleoside triphosphate hydrolases"/>
    <property type="match status" value="1"/>
</dbReference>
<protein>
    <submittedName>
        <fullName evidence="2">DnaA regulatory inactivator Hda</fullName>
    </submittedName>
</protein>
<organism evidence="2 3">
    <name type="scientific">Aminobacter aminovorans</name>
    <name type="common">Chelatobacter heintzii</name>
    <dbReference type="NCBI Taxonomy" id="83263"/>
    <lineage>
        <taxon>Bacteria</taxon>
        <taxon>Pseudomonadati</taxon>
        <taxon>Pseudomonadota</taxon>
        <taxon>Alphaproteobacteria</taxon>
        <taxon>Hyphomicrobiales</taxon>
        <taxon>Phyllobacteriaceae</taxon>
        <taxon>Aminobacter</taxon>
    </lineage>
</organism>
<dbReference type="InterPro" id="IPR055199">
    <property type="entry name" value="Hda_lid"/>
</dbReference>
<dbReference type="Pfam" id="PF22688">
    <property type="entry name" value="Hda_lid"/>
    <property type="match status" value="1"/>
</dbReference>
<evidence type="ECO:0000259" key="1">
    <source>
        <dbReference type="Pfam" id="PF22688"/>
    </source>
</evidence>
<dbReference type="RefSeq" id="WP_115732792.1">
    <property type="nucleotide sequence ID" value="NZ_BAAAVY010000037.1"/>
</dbReference>
<dbReference type="EMBL" id="UFSM01000001">
    <property type="protein sequence ID" value="SUU90841.1"/>
    <property type="molecule type" value="Genomic_DNA"/>
</dbReference>
<name>A0A380WPS3_AMIAI</name>
<proteinExistence type="predicted"/>
<dbReference type="NCBIfam" id="NF006571">
    <property type="entry name" value="PRK09087.1"/>
    <property type="match status" value="1"/>
</dbReference>
<dbReference type="PANTHER" id="PTHR30050:SF5">
    <property type="entry name" value="DNAA REGULATORY INACTIVATOR HDA"/>
    <property type="match status" value="1"/>
</dbReference>
<evidence type="ECO:0000313" key="3">
    <source>
        <dbReference type="Proteomes" id="UP000254701"/>
    </source>
</evidence>
<dbReference type="Gene3D" id="3.40.50.300">
    <property type="entry name" value="P-loop containing nucleotide triphosphate hydrolases"/>
    <property type="match status" value="1"/>
</dbReference>
<dbReference type="GO" id="GO:0003688">
    <property type="term" value="F:DNA replication origin binding"/>
    <property type="evidence" value="ECO:0007669"/>
    <property type="project" value="TreeGrafter"/>
</dbReference>
<dbReference type="InterPro" id="IPR027417">
    <property type="entry name" value="P-loop_NTPase"/>
</dbReference>
<dbReference type="PANTHER" id="PTHR30050">
    <property type="entry name" value="CHROMOSOMAL REPLICATION INITIATOR PROTEIN DNAA"/>
    <property type="match status" value="1"/>
</dbReference>
<feature type="domain" description="Hda lid" evidence="1">
    <location>
        <begin position="172"/>
        <end position="215"/>
    </location>
</feature>
<dbReference type="Proteomes" id="UP000254701">
    <property type="component" value="Unassembled WGS sequence"/>
</dbReference>
<dbReference type="GO" id="GO:0005886">
    <property type="term" value="C:plasma membrane"/>
    <property type="evidence" value="ECO:0007669"/>
    <property type="project" value="TreeGrafter"/>
</dbReference>
<dbReference type="OrthoDB" id="7390113at2"/>
<evidence type="ECO:0000313" key="2">
    <source>
        <dbReference type="EMBL" id="SUU90841.1"/>
    </source>
</evidence>
<reference evidence="2 3" key="1">
    <citation type="submission" date="2018-06" db="EMBL/GenBank/DDBJ databases">
        <authorList>
            <consortium name="Pathogen Informatics"/>
            <person name="Doyle S."/>
        </authorList>
    </citation>
    <scope>NUCLEOTIDE SEQUENCE [LARGE SCALE GENOMIC DNA]</scope>
    <source>
        <strain evidence="2 3">NCTC10684</strain>
    </source>
</reference>
<accession>A0A380WPS3</accession>
<dbReference type="AlphaFoldDB" id="A0A380WPS3"/>
<sequence length="235" mass="25243">MTVSREPIKPRQLPLDLGHSPGFSRDDVVVSGANAQAVALIDRWPEWPAPVVLLAGPAGSGKSHLAAIWREHAEALQLDVSDITAHLGEVGAASVLIDDADQGRIDQDGLFHLINTIRGSGAQLLLTARSFPAAWGVTLPDLASRLKAAATVEIDEPDDLLLAGVITKLFADRQVEVEPHVVQFLVRRIERSLSTAIRVVERLDRAALEQKSRITRALAAETIGALDAGQGEFEL</sequence>